<dbReference type="EMBL" id="CP009811">
    <property type="protein sequence ID" value="ATZ51819.1"/>
    <property type="molecule type" value="Genomic_DNA"/>
</dbReference>
<dbReference type="Proteomes" id="UP000001798">
    <property type="component" value="Chromosome 7"/>
</dbReference>
<organism evidence="2 3">
    <name type="scientific">Botryotinia fuckeliana (strain B05.10)</name>
    <name type="common">Noble rot fungus</name>
    <name type="synonym">Botrytis cinerea</name>
    <dbReference type="NCBI Taxonomy" id="332648"/>
    <lineage>
        <taxon>Eukaryota</taxon>
        <taxon>Fungi</taxon>
        <taxon>Dikarya</taxon>
        <taxon>Ascomycota</taxon>
        <taxon>Pezizomycotina</taxon>
        <taxon>Leotiomycetes</taxon>
        <taxon>Helotiales</taxon>
        <taxon>Sclerotiniaceae</taxon>
        <taxon>Botrytis</taxon>
    </lineage>
</organism>
<reference evidence="2 3" key="1">
    <citation type="journal article" date="2011" name="PLoS Genet.">
        <title>Genomic analysis of the necrotrophic fungal pathogens Sclerotinia sclerotiorum and Botrytis cinerea.</title>
        <authorList>
            <person name="Amselem J."/>
            <person name="Cuomo C.A."/>
            <person name="van Kan J.A."/>
            <person name="Viaud M."/>
            <person name="Benito E.P."/>
            <person name="Couloux A."/>
            <person name="Coutinho P.M."/>
            <person name="de Vries R.P."/>
            <person name="Dyer P.S."/>
            <person name="Fillinger S."/>
            <person name="Fournier E."/>
            <person name="Gout L."/>
            <person name="Hahn M."/>
            <person name="Kohn L."/>
            <person name="Lapalu N."/>
            <person name="Plummer K.M."/>
            <person name="Pradier J.M."/>
            <person name="Quevillon E."/>
            <person name="Sharon A."/>
            <person name="Simon A."/>
            <person name="ten Have A."/>
            <person name="Tudzynski B."/>
            <person name="Tudzynski P."/>
            <person name="Wincker P."/>
            <person name="Andrew M."/>
            <person name="Anthouard V."/>
            <person name="Beever R.E."/>
            <person name="Beffa R."/>
            <person name="Benoit I."/>
            <person name="Bouzid O."/>
            <person name="Brault B."/>
            <person name="Chen Z."/>
            <person name="Choquer M."/>
            <person name="Collemare J."/>
            <person name="Cotton P."/>
            <person name="Danchin E.G."/>
            <person name="Da Silva C."/>
            <person name="Gautier A."/>
            <person name="Giraud C."/>
            <person name="Giraud T."/>
            <person name="Gonzalez C."/>
            <person name="Grossetete S."/>
            <person name="Guldener U."/>
            <person name="Henrissat B."/>
            <person name="Howlett B.J."/>
            <person name="Kodira C."/>
            <person name="Kretschmer M."/>
            <person name="Lappartient A."/>
            <person name="Leroch M."/>
            <person name="Levis C."/>
            <person name="Mauceli E."/>
            <person name="Neuveglise C."/>
            <person name="Oeser B."/>
            <person name="Pearson M."/>
            <person name="Poulain J."/>
            <person name="Poussereau N."/>
            <person name="Quesneville H."/>
            <person name="Rascle C."/>
            <person name="Schumacher J."/>
            <person name="Segurens B."/>
            <person name="Sexton A."/>
            <person name="Silva E."/>
            <person name="Sirven C."/>
            <person name="Soanes D.M."/>
            <person name="Talbot N.J."/>
            <person name="Templeton M."/>
            <person name="Yandava C."/>
            <person name="Yarden O."/>
            <person name="Zeng Q."/>
            <person name="Rollins J.A."/>
            <person name="Lebrun M.H."/>
            <person name="Dickman M."/>
        </authorList>
    </citation>
    <scope>NUCLEOTIDE SEQUENCE [LARGE SCALE GENOMIC DNA]</scope>
    <source>
        <strain evidence="2 3">B05.10</strain>
    </source>
</reference>
<dbReference type="KEGG" id="bfu:BCIN_07g03860"/>
<sequence>MEPVQFYLNYIFLSSSSLLFDSSSLSNSTATDECKEIEDIVCNRRLYLIGMMILFSINFILSTMRLFSRIHDNRQQTVRRDVAAEIPDLREEIRSNKLKEKSSSELHLRVFERIT</sequence>
<dbReference type="VEuPathDB" id="FungiDB:Bcin07g03860"/>
<keyword evidence="1" id="KW-1133">Transmembrane helix</keyword>
<evidence type="ECO:0000313" key="2">
    <source>
        <dbReference type="EMBL" id="ATZ51819.1"/>
    </source>
</evidence>
<keyword evidence="1" id="KW-0812">Transmembrane</keyword>
<dbReference type="GeneID" id="36394326"/>
<protein>
    <submittedName>
        <fullName evidence="2">Uncharacterized protein</fullName>
    </submittedName>
</protein>
<dbReference type="OrthoDB" id="3532121at2759"/>
<reference evidence="2 3" key="3">
    <citation type="journal article" date="2017" name="Mol. Plant Pathol.">
        <title>A gapless genome sequence of the fungus Botrytis cinerea.</title>
        <authorList>
            <person name="Van Kan J.A."/>
            <person name="Stassen J.H."/>
            <person name="Mosbach A."/>
            <person name="Van Der Lee T.A."/>
            <person name="Faino L."/>
            <person name="Farmer A.D."/>
            <person name="Papasotiriou D.G."/>
            <person name="Zhou S."/>
            <person name="Seidl M.F."/>
            <person name="Cottam E."/>
            <person name="Edel D."/>
            <person name="Hahn M."/>
            <person name="Schwartz D.C."/>
            <person name="Dietrich R.A."/>
            <person name="Widdison S."/>
            <person name="Scalliet G."/>
        </authorList>
    </citation>
    <scope>NUCLEOTIDE SEQUENCE [LARGE SCALE GENOMIC DNA]</scope>
    <source>
        <strain evidence="2 3">B05.10</strain>
    </source>
</reference>
<accession>A0A384JMK2</accession>
<proteinExistence type="predicted"/>
<feature type="transmembrane region" description="Helical" evidence="1">
    <location>
        <begin position="46"/>
        <end position="67"/>
    </location>
</feature>
<evidence type="ECO:0000256" key="1">
    <source>
        <dbReference type="SAM" id="Phobius"/>
    </source>
</evidence>
<evidence type="ECO:0000313" key="3">
    <source>
        <dbReference type="Proteomes" id="UP000001798"/>
    </source>
</evidence>
<keyword evidence="3" id="KW-1185">Reference proteome</keyword>
<gene>
    <name evidence="2" type="ORF">BCIN_07g03860</name>
</gene>
<name>A0A384JMK2_BOTFB</name>
<dbReference type="RefSeq" id="XP_024549817.1">
    <property type="nucleotide sequence ID" value="XM_024694028.1"/>
</dbReference>
<dbReference type="AlphaFoldDB" id="A0A384JMK2"/>
<reference evidence="2 3" key="2">
    <citation type="journal article" date="2012" name="Eukaryot. Cell">
        <title>Genome update of Botrytis cinerea strains B05.10 and T4.</title>
        <authorList>
            <person name="Staats M."/>
            <person name="van Kan J.A."/>
        </authorList>
    </citation>
    <scope>NUCLEOTIDE SEQUENCE [LARGE SCALE GENOMIC DNA]</scope>
    <source>
        <strain evidence="2 3">B05.10</strain>
    </source>
</reference>
<keyword evidence="1" id="KW-0472">Membrane</keyword>